<dbReference type="RefSeq" id="WP_099860359.1">
    <property type="nucleotide sequence ID" value="NZ_PEOG01000011.1"/>
</dbReference>
<dbReference type="InterPro" id="IPR016181">
    <property type="entry name" value="Acyl_CoA_acyltransferase"/>
</dbReference>
<accession>A0A2G9CCX0</accession>
<dbReference type="OrthoDB" id="9787920at2"/>
<keyword evidence="3" id="KW-1185">Reference proteome</keyword>
<dbReference type="Gene3D" id="3.40.630.30">
    <property type="match status" value="1"/>
</dbReference>
<reference evidence="2 3" key="1">
    <citation type="submission" date="2017-11" db="EMBL/GenBank/DDBJ databases">
        <title>Draft genome sequence of Mitsuaria sp. HWN-4.</title>
        <authorList>
            <person name="Gundlapally S.R."/>
        </authorList>
    </citation>
    <scope>NUCLEOTIDE SEQUENCE [LARGE SCALE GENOMIC DNA]</scope>
    <source>
        <strain evidence="2 3">HWN-4</strain>
    </source>
</reference>
<dbReference type="Proteomes" id="UP000231501">
    <property type="component" value="Unassembled WGS sequence"/>
</dbReference>
<keyword evidence="2" id="KW-0808">Transferase</keyword>
<dbReference type="Pfam" id="PF00583">
    <property type="entry name" value="Acetyltransf_1"/>
    <property type="match status" value="1"/>
</dbReference>
<dbReference type="PROSITE" id="PS51186">
    <property type="entry name" value="GNAT"/>
    <property type="match status" value="1"/>
</dbReference>
<sequence length="149" mass="16587">MTASTRTVSREWRREGAVSQADLDAIRDGVITHGRQQTQGSDARDIAVALYEGDALIAGGFGRTEFQRLYVSYLWVDADHRGQGLGGDCLRQLEALALQRGCVDALIETLLDEVAELYEHLGYACISHVHDFVPGFTRHTLLKVWQARD</sequence>
<dbReference type="CDD" id="cd04301">
    <property type="entry name" value="NAT_SF"/>
    <property type="match status" value="1"/>
</dbReference>
<name>A0A2G9CCX0_9BURK</name>
<feature type="domain" description="N-acetyltransferase" evidence="1">
    <location>
        <begin position="1"/>
        <end position="147"/>
    </location>
</feature>
<gene>
    <name evidence="2" type="ORF">CS062_05015</name>
</gene>
<protein>
    <submittedName>
        <fullName evidence="2">GNAT family N-acetyltransferase</fullName>
    </submittedName>
</protein>
<dbReference type="InterPro" id="IPR000182">
    <property type="entry name" value="GNAT_dom"/>
</dbReference>
<dbReference type="GO" id="GO:0016747">
    <property type="term" value="F:acyltransferase activity, transferring groups other than amino-acyl groups"/>
    <property type="evidence" value="ECO:0007669"/>
    <property type="project" value="InterPro"/>
</dbReference>
<evidence type="ECO:0000313" key="2">
    <source>
        <dbReference type="EMBL" id="PIM54271.1"/>
    </source>
</evidence>
<dbReference type="SUPFAM" id="SSF55729">
    <property type="entry name" value="Acyl-CoA N-acyltransferases (Nat)"/>
    <property type="match status" value="1"/>
</dbReference>
<evidence type="ECO:0000313" key="3">
    <source>
        <dbReference type="Proteomes" id="UP000231501"/>
    </source>
</evidence>
<dbReference type="EMBL" id="PEOG01000011">
    <property type="protein sequence ID" value="PIM54271.1"/>
    <property type="molecule type" value="Genomic_DNA"/>
</dbReference>
<comment type="caution">
    <text evidence="2">The sequence shown here is derived from an EMBL/GenBank/DDBJ whole genome shotgun (WGS) entry which is preliminary data.</text>
</comment>
<dbReference type="AlphaFoldDB" id="A0A2G9CCX0"/>
<proteinExistence type="predicted"/>
<evidence type="ECO:0000259" key="1">
    <source>
        <dbReference type="PROSITE" id="PS51186"/>
    </source>
</evidence>
<organism evidence="2 3">
    <name type="scientific">Roseateles chitinivorans</name>
    <dbReference type="NCBI Taxonomy" id="2917965"/>
    <lineage>
        <taxon>Bacteria</taxon>
        <taxon>Pseudomonadati</taxon>
        <taxon>Pseudomonadota</taxon>
        <taxon>Betaproteobacteria</taxon>
        <taxon>Burkholderiales</taxon>
        <taxon>Sphaerotilaceae</taxon>
        <taxon>Roseateles</taxon>
    </lineage>
</organism>